<dbReference type="EMBL" id="CALNXJ010000078">
    <property type="protein sequence ID" value="CAH3161113.1"/>
    <property type="molecule type" value="Genomic_DNA"/>
</dbReference>
<dbReference type="PANTHER" id="PTHR24291">
    <property type="entry name" value="CYTOCHROME P450 FAMILY 4"/>
    <property type="match status" value="1"/>
</dbReference>
<keyword evidence="6" id="KW-1133">Transmembrane helix</keyword>
<evidence type="ECO:0000313" key="8">
    <source>
        <dbReference type="Proteomes" id="UP001159428"/>
    </source>
</evidence>
<sequence>MSFISDHWILFASATATIFICKLIIGLIKKIRKVRRLTNLFPSAPSHWFTGHLHNVKNHDGTALQFHVRCATEFKTCYVMRRGPFMTGLVLCHPDTIRVIQTSNAPKAHTYKFIKPLFGDGLIAANGNKWFRMRRLLTPAFHFEILRSYVQIFQDSTNILLENWLSQESDEVELFRHLSLMTLDSILKCTLSYETDCQTQEKANPYIRAVYDASDEVLNRLMNPLLHSDIIYKMTAGAKRYSEVCTVTQAKAKEVIRERRAALQDSVEQEKLKEKRYLDFLDILLAARDEKGNALTEEEITSEVMTFMFAGHDTTASAMSWTLYNLARFPEHQEKCREEIDAVLGSKEEFEWSDLNKLNYVHLCIKESNRIYPPVPRIGRLLDKPYEIEGKLLPEGTWVTTHIFALHRNPHVWSDPEKFDPLRFTTENIEKMSPYAHVPFSAGPRNCIGQSFALAELKTTVAMILRKFELSVTPQNIIQDYKDLQPHLILRAKNGIVVNISPRSNS</sequence>
<feature type="transmembrane region" description="Helical" evidence="6">
    <location>
        <begin position="6"/>
        <end position="28"/>
    </location>
</feature>
<dbReference type="Gene3D" id="1.10.630.10">
    <property type="entry name" value="Cytochrome P450"/>
    <property type="match status" value="1"/>
</dbReference>
<protein>
    <recommendedName>
        <fullName evidence="9">Cytochrome P450</fullName>
    </recommendedName>
</protein>
<dbReference type="PROSITE" id="PS00086">
    <property type="entry name" value="CYTOCHROME_P450"/>
    <property type="match status" value="1"/>
</dbReference>
<keyword evidence="6" id="KW-0812">Transmembrane</keyword>
<dbReference type="Proteomes" id="UP001159428">
    <property type="component" value="Unassembled WGS sequence"/>
</dbReference>
<dbReference type="GO" id="GO:0005506">
    <property type="term" value="F:iron ion binding"/>
    <property type="evidence" value="ECO:0007669"/>
    <property type="project" value="InterPro"/>
</dbReference>
<name>A0AAU9XWD6_9CNID</name>
<accession>A0AAU9XWD6</accession>
<evidence type="ECO:0008006" key="9">
    <source>
        <dbReference type="Google" id="ProtNLM"/>
    </source>
</evidence>
<keyword evidence="8" id="KW-1185">Reference proteome</keyword>
<evidence type="ECO:0000313" key="7">
    <source>
        <dbReference type="EMBL" id="CAH3161113.1"/>
    </source>
</evidence>
<dbReference type="SUPFAM" id="SSF48264">
    <property type="entry name" value="Cytochrome P450"/>
    <property type="match status" value="1"/>
</dbReference>
<comment type="cofactor">
    <cofactor evidence="4">
        <name>heme</name>
        <dbReference type="ChEBI" id="CHEBI:30413"/>
    </cofactor>
</comment>
<keyword evidence="5" id="KW-0503">Monooxygenase</keyword>
<keyword evidence="3 4" id="KW-0408">Iron</keyword>
<evidence type="ECO:0000256" key="3">
    <source>
        <dbReference type="ARBA" id="ARBA00023004"/>
    </source>
</evidence>
<proteinExistence type="inferred from homology"/>
<dbReference type="GO" id="GO:0004497">
    <property type="term" value="F:monooxygenase activity"/>
    <property type="evidence" value="ECO:0007669"/>
    <property type="project" value="UniProtKB-KW"/>
</dbReference>
<dbReference type="PRINTS" id="PR00465">
    <property type="entry name" value="EP450IV"/>
</dbReference>
<dbReference type="GO" id="GO:0020037">
    <property type="term" value="F:heme binding"/>
    <property type="evidence" value="ECO:0007669"/>
    <property type="project" value="InterPro"/>
</dbReference>
<dbReference type="InterPro" id="IPR002403">
    <property type="entry name" value="Cyt_P450_E_grp-IV"/>
</dbReference>
<dbReference type="InterPro" id="IPR050196">
    <property type="entry name" value="Cytochrome_P450_Monoox"/>
</dbReference>
<comment type="caution">
    <text evidence="7">The sequence shown here is derived from an EMBL/GenBank/DDBJ whole genome shotgun (WGS) entry which is preliminary data.</text>
</comment>
<dbReference type="Pfam" id="PF00067">
    <property type="entry name" value="p450"/>
    <property type="match status" value="1"/>
</dbReference>
<evidence type="ECO:0000256" key="1">
    <source>
        <dbReference type="ARBA" id="ARBA00010617"/>
    </source>
</evidence>
<keyword evidence="2 4" id="KW-0479">Metal-binding</keyword>
<dbReference type="InterPro" id="IPR017972">
    <property type="entry name" value="Cyt_P450_CS"/>
</dbReference>
<evidence type="ECO:0000256" key="5">
    <source>
        <dbReference type="RuleBase" id="RU000461"/>
    </source>
</evidence>
<keyword evidence="5" id="KW-0560">Oxidoreductase</keyword>
<dbReference type="CDD" id="cd20659">
    <property type="entry name" value="CYP4B_4F-like"/>
    <property type="match status" value="1"/>
</dbReference>
<dbReference type="InterPro" id="IPR036396">
    <property type="entry name" value="Cyt_P450_sf"/>
</dbReference>
<gene>
    <name evidence="7" type="ORF">PMEA_00032720</name>
</gene>
<evidence type="ECO:0000256" key="6">
    <source>
        <dbReference type="SAM" id="Phobius"/>
    </source>
</evidence>
<feature type="binding site" description="axial binding residue" evidence="4">
    <location>
        <position position="447"/>
    </location>
    <ligand>
        <name>heme</name>
        <dbReference type="ChEBI" id="CHEBI:30413"/>
    </ligand>
    <ligandPart>
        <name>Fe</name>
        <dbReference type="ChEBI" id="CHEBI:18248"/>
    </ligandPart>
</feature>
<dbReference type="InterPro" id="IPR001128">
    <property type="entry name" value="Cyt_P450"/>
</dbReference>
<keyword evidence="4 5" id="KW-0349">Heme</keyword>
<keyword evidence="6" id="KW-0472">Membrane</keyword>
<dbReference type="GO" id="GO:0016705">
    <property type="term" value="F:oxidoreductase activity, acting on paired donors, with incorporation or reduction of molecular oxygen"/>
    <property type="evidence" value="ECO:0007669"/>
    <property type="project" value="InterPro"/>
</dbReference>
<evidence type="ECO:0000256" key="2">
    <source>
        <dbReference type="ARBA" id="ARBA00022723"/>
    </source>
</evidence>
<evidence type="ECO:0000256" key="4">
    <source>
        <dbReference type="PIRSR" id="PIRSR602403-1"/>
    </source>
</evidence>
<reference evidence="7 8" key="1">
    <citation type="submission" date="2022-05" db="EMBL/GenBank/DDBJ databases">
        <authorList>
            <consortium name="Genoscope - CEA"/>
            <person name="William W."/>
        </authorList>
    </citation>
    <scope>NUCLEOTIDE SEQUENCE [LARGE SCALE GENOMIC DNA]</scope>
</reference>
<dbReference type="AlphaFoldDB" id="A0AAU9XWD6"/>
<dbReference type="PRINTS" id="PR00385">
    <property type="entry name" value="P450"/>
</dbReference>
<organism evidence="7 8">
    <name type="scientific">Pocillopora meandrina</name>
    <dbReference type="NCBI Taxonomy" id="46732"/>
    <lineage>
        <taxon>Eukaryota</taxon>
        <taxon>Metazoa</taxon>
        <taxon>Cnidaria</taxon>
        <taxon>Anthozoa</taxon>
        <taxon>Hexacorallia</taxon>
        <taxon>Scleractinia</taxon>
        <taxon>Astrocoeniina</taxon>
        <taxon>Pocilloporidae</taxon>
        <taxon>Pocillopora</taxon>
    </lineage>
</organism>
<comment type="similarity">
    <text evidence="1 5">Belongs to the cytochrome P450 family.</text>
</comment>
<dbReference type="PANTHER" id="PTHR24291:SF201">
    <property type="entry name" value="CYTOCHROME P450, FAMILY 4, SUBFAMILY B, POLYPEPTIDE 7"/>
    <property type="match status" value="1"/>
</dbReference>